<dbReference type="Pfam" id="PF19459">
    <property type="entry name" value="DUF5996"/>
    <property type="match status" value="1"/>
</dbReference>
<organism evidence="1 2">
    <name type="scientific">Stenomitos frigidus AS-A4</name>
    <dbReference type="NCBI Taxonomy" id="2933935"/>
    <lineage>
        <taxon>Bacteria</taxon>
        <taxon>Bacillati</taxon>
        <taxon>Cyanobacteriota</taxon>
        <taxon>Cyanophyceae</taxon>
        <taxon>Leptolyngbyales</taxon>
        <taxon>Leptolyngbyaceae</taxon>
        <taxon>Stenomitos</taxon>
    </lineage>
</organism>
<protein>
    <submittedName>
        <fullName evidence="1">DUF5996 family protein</fullName>
    </submittedName>
</protein>
<dbReference type="InterPro" id="IPR046038">
    <property type="entry name" value="DUF5996"/>
</dbReference>
<keyword evidence="2" id="KW-1185">Reference proteome</keyword>
<gene>
    <name evidence="1" type="ORF">NDI38_27335</name>
</gene>
<comment type="caution">
    <text evidence="1">The sequence shown here is derived from an EMBL/GenBank/DDBJ whole genome shotgun (WGS) entry which is preliminary data.</text>
</comment>
<accession>A0ABV0KSB1</accession>
<dbReference type="RefSeq" id="WP_242033669.1">
    <property type="nucleotide sequence ID" value="NZ_JAMPLM010000053.1"/>
</dbReference>
<dbReference type="EMBL" id="JAMPLM010000053">
    <property type="protein sequence ID" value="MEP1062094.1"/>
    <property type="molecule type" value="Genomic_DNA"/>
</dbReference>
<proteinExistence type="predicted"/>
<evidence type="ECO:0000313" key="1">
    <source>
        <dbReference type="EMBL" id="MEP1062094.1"/>
    </source>
</evidence>
<dbReference type="Proteomes" id="UP001476950">
    <property type="component" value="Unassembled WGS sequence"/>
</dbReference>
<evidence type="ECO:0000313" key="2">
    <source>
        <dbReference type="Proteomes" id="UP001476950"/>
    </source>
</evidence>
<sequence length="35" mass="4085">MLLEFLQSTYEAAARLGNWNQKELQQLTFKSQLPS</sequence>
<name>A0ABV0KSB1_9CYAN</name>
<reference evidence="1 2" key="1">
    <citation type="submission" date="2022-04" db="EMBL/GenBank/DDBJ databases">
        <title>Positive selection, recombination, and allopatry shape intraspecific diversity of widespread and dominant cyanobacteria.</title>
        <authorList>
            <person name="Wei J."/>
            <person name="Shu W."/>
            <person name="Hu C."/>
        </authorList>
    </citation>
    <scope>NUCLEOTIDE SEQUENCE [LARGE SCALE GENOMIC DNA]</scope>
    <source>
        <strain evidence="1 2">AS-A4</strain>
    </source>
</reference>